<feature type="region of interest" description="Disordered" evidence="1">
    <location>
        <begin position="1"/>
        <end position="34"/>
    </location>
</feature>
<dbReference type="AlphaFoldDB" id="A0A183A8S9"/>
<dbReference type="WBParaSite" id="ECPE_0000336701-mRNA-1">
    <property type="protein sequence ID" value="ECPE_0000336701-mRNA-1"/>
    <property type="gene ID" value="ECPE_0000336701"/>
</dbReference>
<dbReference type="InterPro" id="IPR004177">
    <property type="entry name" value="DDHD_dom"/>
</dbReference>
<proteinExistence type="predicted"/>
<organism evidence="3">
    <name type="scientific">Echinostoma caproni</name>
    <dbReference type="NCBI Taxonomy" id="27848"/>
    <lineage>
        <taxon>Eukaryota</taxon>
        <taxon>Metazoa</taxon>
        <taxon>Spiralia</taxon>
        <taxon>Lophotrochozoa</taxon>
        <taxon>Platyhelminthes</taxon>
        <taxon>Trematoda</taxon>
        <taxon>Digenea</taxon>
        <taxon>Plagiorchiida</taxon>
        <taxon>Echinostomata</taxon>
        <taxon>Echinostomatoidea</taxon>
        <taxon>Echinostomatidae</taxon>
        <taxon>Echinostoma</taxon>
    </lineage>
</organism>
<dbReference type="GO" id="GO:0046872">
    <property type="term" value="F:metal ion binding"/>
    <property type="evidence" value="ECO:0007669"/>
    <property type="project" value="InterPro"/>
</dbReference>
<accession>A0A183A8S9</accession>
<reference evidence="3" key="1">
    <citation type="submission" date="2016-06" db="UniProtKB">
        <authorList>
            <consortium name="WormBaseParasite"/>
        </authorList>
    </citation>
    <scope>IDENTIFICATION</scope>
</reference>
<name>A0A183A8S9_9TREM</name>
<evidence type="ECO:0000313" key="3">
    <source>
        <dbReference type="WBParaSite" id="ECPE_0000336701-mRNA-1"/>
    </source>
</evidence>
<evidence type="ECO:0000256" key="1">
    <source>
        <dbReference type="SAM" id="MobiDB-lite"/>
    </source>
</evidence>
<feature type="domain" description="DDHD" evidence="2">
    <location>
        <begin position="1"/>
        <end position="123"/>
    </location>
</feature>
<protein>
    <submittedName>
        <fullName evidence="3">DDHD domain-containing protein</fullName>
    </submittedName>
</protein>
<sequence>LVAASNAIADDTPEGSTEPDPGDEHSVSVRENMTPSFQLMSDELSDDLDYSGTADTQKYNQPLNQIVDDTPFATTSLLQLEHRIDFQLRASRYENMYISFLTSHTSYWTNADVGMLIMTQLFGVTHPPK</sequence>
<dbReference type="Pfam" id="PF02862">
    <property type="entry name" value="DDHD"/>
    <property type="match status" value="1"/>
</dbReference>
<evidence type="ECO:0000259" key="2">
    <source>
        <dbReference type="PROSITE" id="PS51043"/>
    </source>
</evidence>
<dbReference type="PROSITE" id="PS51043">
    <property type="entry name" value="DDHD"/>
    <property type="match status" value="1"/>
</dbReference>